<sequence>MDTYSVWKKRIALLALFLCVYLAGGGIGMIYPCPFLADRAAAESGNWGLSFQEEGAAPVGNASSEELRQYRAAYVDDTEEKVIYLTFDCGFENGNTEAILDALNKHHATGTFFVVGHFLESCPDLIRRMADEGHIVGNHTYHHPDMSQISSMESFEKELSDVESLYRSITGTEMSRFYRPPQGKYSTENLTMAKELGYTTFFWSLAYVDWLTDDQPTAQEAYDKLLTRIHPGAIVLLHNTSSTNAAILDDLLTKWEEMGYHFAPLSDLAAKL</sequence>
<dbReference type="AlphaFoldDB" id="A0A9D0ZVW8"/>
<gene>
    <name evidence="3" type="ORF">IAB26_10645</name>
</gene>
<protein>
    <submittedName>
        <fullName evidence="3">Polysaccharide deacetylase family protein</fullName>
    </submittedName>
</protein>
<evidence type="ECO:0000313" key="3">
    <source>
        <dbReference type="EMBL" id="HIQ97007.1"/>
    </source>
</evidence>
<reference evidence="3" key="1">
    <citation type="submission" date="2020-10" db="EMBL/GenBank/DDBJ databases">
        <authorList>
            <person name="Gilroy R."/>
        </authorList>
    </citation>
    <scope>NUCLEOTIDE SEQUENCE</scope>
    <source>
        <strain evidence="3">ChiSjej3B21-11622</strain>
    </source>
</reference>
<evidence type="ECO:0000259" key="2">
    <source>
        <dbReference type="PROSITE" id="PS51677"/>
    </source>
</evidence>
<dbReference type="InterPro" id="IPR050248">
    <property type="entry name" value="Polysacc_deacetylase_ArnD"/>
</dbReference>
<dbReference type="CDD" id="cd10948">
    <property type="entry name" value="CE4_BsPdaA_like"/>
    <property type="match status" value="1"/>
</dbReference>
<feature type="domain" description="NodB homology" evidence="2">
    <location>
        <begin position="81"/>
        <end position="263"/>
    </location>
</feature>
<dbReference type="PANTHER" id="PTHR10587">
    <property type="entry name" value="GLYCOSYL TRANSFERASE-RELATED"/>
    <property type="match status" value="1"/>
</dbReference>
<dbReference type="PANTHER" id="PTHR10587:SF78">
    <property type="entry name" value="PEPTIDOGLYCAN-N-ACETYLMURAMIC ACID DEACETYLASE PDAA"/>
    <property type="match status" value="1"/>
</dbReference>
<dbReference type="InterPro" id="IPR002509">
    <property type="entry name" value="NODB_dom"/>
</dbReference>
<keyword evidence="1" id="KW-0472">Membrane</keyword>
<evidence type="ECO:0000256" key="1">
    <source>
        <dbReference type="SAM" id="Phobius"/>
    </source>
</evidence>
<dbReference type="Gene3D" id="3.20.20.370">
    <property type="entry name" value="Glycoside hydrolase/deacetylase"/>
    <property type="match status" value="1"/>
</dbReference>
<evidence type="ECO:0000313" key="4">
    <source>
        <dbReference type="Proteomes" id="UP000886886"/>
    </source>
</evidence>
<feature type="transmembrane region" description="Helical" evidence="1">
    <location>
        <begin position="12"/>
        <end position="31"/>
    </location>
</feature>
<accession>A0A9D0ZVW8</accession>
<dbReference type="GO" id="GO:0005975">
    <property type="term" value="P:carbohydrate metabolic process"/>
    <property type="evidence" value="ECO:0007669"/>
    <property type="project" value="InterPro"/>
</dbReference>
<dbReference type="Pfam" id="PF01522">
    <property type="entry name" value="Polysacc_deac_1"/>
    <property type="match status" value="1"/>
</dbReference>
<dbReference type="Proteomes" id="UP000886886">
    <property type="component" value="Unassembled WGS sequence"/>
</dbReference>
<dbReference type="EMBL" id="DVFT01000157">
    <property type="protein sequence ID" value="HIQ97007.1"/>
    <property type="molecule type" value="Genomic_DNA"/>
</dbReference>
<dbReference type="PROSITE" id="PS51677">
    <property type="entry name" value="NODB"/>
    <property type="match status" value="1"/>
</dbReference>
<organism evidence="3 4">
    <name type="scientific">Candidatus Limivivens merdigallinarum</name>
    <dbReference type="NCBI Taxonomy" id="2840859"/>
    <lineage>
        <taxon>Bacteria</taxon>
        <taxon>Bacillati</taxon>
        <taxon>Bacillota</taxon>
        <taxon>Clostridia</taxon>
        <taxon>Lachnospirales</taxon>
        <taxon>Lachnospiraceae</taxon>
        <taxon>Lachnospiraceae incertae sedis</taxon>
        <taxon>Candidatus Limivivens</taxon>
    </lineage>
</organism>
<dbReference type="GO" id="GO:0016810">
    <property type="term" value="F:hydrolase activity, acting on carbon-nitrogen (but not peptide) bonds"/>
    <property type="evidence" value="ECO:0007669"/>
    <property type="project" value="InterPro"/>
</dbReference>
<dbReference type="SUPFAM" id="SSF88713">
    <property type="entry name" value="Glycoside hydrolase/deacetylase"/>
    <property type="match status" value="1"/>
</dbReference>
<keyword evidence="1" id="KW-1133">Transmembrane helix</keyword>
<proteinExistence type="predicted"/>
<dbReference type="InterPro" id="IPR011330">
    <property type="entry name" value="Glyco_hydro/deAcase_b/a-brl"/>
</dbReference>
<keyword evidence="1" id="KW-0812">Transmembrane</keyword>
<name>A0A9D0ZVW8_9FIRM</name>
<reference evidence="3" key="2">
    <citation type="journal article" date="2021" name="PeerJ">
        <title>Extensive microbial diversity within the chicken gut microbiome revealed by metagenomics and culture.</title>
        <authorList>
            <person name="Gilroy R."/>
            <person name="Ravi A."/>
            <person name="Getino M."/>
            <person name="Pursley I."/>
            <person name="Horton D.L."/>
            <person name="Alikhan N.F."/>
            <person name="Baker D."/>
            <person name="Gharbi K."/>
            <person name="Hall N."/>
            <person name="Watson M."/>
            <person name="Adriaenssens E.M."/>
            <person name="Foster-Nyarko E."/>
            <person name="Jarju S."/>
            <person name="Secka A."/>
            <person name="Antonio M."/>
            <person name="Oren A."/>
            <person name="Chaudhuri R.R."/>
            <person name="La Ragione R."/>
            <person name="Hildebrand F."/>
            <person name="Pallen M.J."/>
        </authorList>
    </citation>
    <scope>NUCLEOTIDE SEQUENCE</scope>
    <source>
        <strain evidence="3">ChiSjej3B21-11622</strain>
    </source>
</reference>
<comment type="caution">
    <text evidence="3">The sequence shown here is derived from an EMBL/GenBank/DDBJ whole genome shotgun (WGS) entry which is preliminary data.</text>
</comment>
<dbReference type="GO" id="GO:0016020">
    <property type="term" value="C:membrane"/>
    <property type="evidence" value="ECO:0007669"/>
    <property type="project" value="TreeGrafter"/>
</dbReference>
<dbReference type="InterPro" id="IPR014235">
    <property type="entry name" value="Spore_PdaA"/>
</dbReference>